<accession>A0A8J2L216</accession>
<protein>
    <submittedName>
        <fullName evidence="1">Uncharacterized protein</fullName>
    </submittedName>
</protein>
<reference evidence="1" key="1">
    <citation type="submission" date="2021-06" db="EMBL/GenBank/DDBJ databases">
        <authorList>
            <person name="Hodson N. C."/>
            <person name="Mongue J. A."/>
            <person name="Jaron S. K."/>
        </authorList>
    </citation>
    <scope>NUCLEOTIDE SEQUENCE</scope>
</reference>
<comment type="caution">
    <text evidence="1">The sequence shown here is derived from an EMBL/GenBank/DDBJ whole genome shotgun (WGS) entry which is preliminary data.</text>
</comment>
<proteinExistence type="predicted"/>
<feature type="non-terminal residue" evidence="1">
    <location>
        <position position="1"/>
    </location>
</feature>
<gene>
    <name evidence="1" type="ORF">AFUS01_LOCUS37457</name>
</gene>
<organism evidence="1 2">
    <name type="scientific">Allacma fusca</name>
    <dbReference type="NCBI Taxonomy" id="39272"/>
    <lineage>
        <taxon>Eukaryota</taxon>
        <taxon>Metazoa</taxon>
        <taxon>Ecdysozoa</taxon>
        <taxon>Arthropoda</taxon>
        <taxon>Hexapoda</taxon>
        <taxon>Collembola</taxon>
        <taxon>Symphypleona</taxon>
        <taxon>Sminthuridae</taxon>
        <taxon>Allacma</taxon>
    </lineage>
</organism>
<evidence type="ECO:0000313" key="1">
    <source>
        <dbReference type="EMBL" id="CAG7827469.1"/>
    </source>
</evidence>
<dbReference type="Proteomes" id="UP000708208">
    <property type="component" value="Unassembled WGS sequence"/>
</dbReference>
<sequence length="99" mass="11482">TRRGNYALCNEDDRKKAMQIPSLNEEIVFSDLLCNPLRNTNFFNTMKSMRKEKLWDCFELESVKAVLDECVTKRTEPTKNTDTFQDSLDIVTCVTPGLR</sequence>
<keyword evidence="2" id="KW-1185">Reference proteome</keyword>
<evidence type="ECO:0000313" key="2">
    <source>
        <dbReference type="Proteomes" id="UP000708208"/>
    </source>
</evidence>
<dbReference type="AlphaFoldDB" id="A0A8J2L216"/>
<feature type="non-terminal residue" evidence="1">
    <location>
        <position position="99"/>
    </location>
</feature>
<name>A0A8J2L216_9HEXA</name>
<dbReference type="EMBL" id="CAJVCH010543668">
    <property type="protein sequence ID" value="CAG7827469.1"/>
    <property type="molecule type" value="Genomic_DNA"/>
</dbReference>